<dbReference type="AlphaFoldDB" id="A0AAJ7S4T7"/>
<evidence type="ECO:0000313" key="4">
    <source>
        <dbReference type="Proteomes" id="UP000694925"/>
    </source>
</evidence>
<keyword evidence="2" id="KW-0479">Metal-binding</keyword>
<protein>
    <submittedName>
        <fullName evidence="5">Peroxidase-like</fullName>
    </submittedName>
</protein>
<name>A0AAJ7S4T7_9HYME</name>
<dbReference type="GO" id="GO:0004601">
    <property type="term" value="F:peroxidase activity"/>
    <property type="evidence" value="ECO:0007669"/>
    <property type="project" value="UniProtKB-KW"/>
</dbReference>
<dbReference type="InterPro" id="IPR010255">
    <property type="entry name" value="Haem_peroxidase_sf"/>
</dbReference>
<proteinExistence type="predicted"/>
<dbReference type="PRINTS" id="PR00457">
    <property type="entry name" value="ANPEROXIDASE"/>
</dbReference>
<dbReference type="GO" id="GO:0046872">
    <property type="term" value="F:metal ion binding"/>
    <property type="evidence" value="ECO:0007669"/>
    <property type="project" value="UniProtKB-KW"/>
</dbReference>
<dbReference type="PROSITE" id="PS50292">
    <property type="entry name" value="PEROXIDASE_3"/>
    <property type="match status" value="1"/>
</dbReference>
<dbReference type="PANTHER" id="PTHR11475:SF86">
    <property type="entry name" value="PEROXIDASE"/>
    <property type="match status" value="1"/>
</dbReference>
<dbReference type="InterPro" id="IPR019791">
    <property type="entry name" value="Haem_peroxidase_animal"/>
</dbReference>
<keyword evidence="2" id="KW-0349">Heme</keyword>
<evidence type="ECO:0000256" key="3">
    <source>
        <dbReference type="SAM" id="MobiDB-lite"/>
    </source>
</evidence>
<keyword evidence="1" id="KW-0575">Peroxidase</keyword>
<dbReference type="Pfam" id="PF03098">
    <property type="entry name" value="An_peroxidase"/>
    <property type="match status" value="1"/>
</dbReference>
<dbReference type="FunFam" id="1.10.640.10:FF:000009">
    <property type="entry name" value="Peroxidase, isoform B"/>
    <property type="match status" value="1"/>
</dbReference>
<dbReference type="GO" id="GO:0006979">
    <property type="term" value="P:response to oxidative stress"/>
    <property type="evidence" value="ECO:0007669"/>
    <property type="project" value="InterPro"/>
</dbReference>
<keyword evidence="4" id="KW-1185">Reference proteome</keyword>
<dbReference type="RefSeq" id="XP_026670938.1">
    <property type="nucleotide sequence ID" value="XM_026815137.1"/>
</dbReference>
<dbReference type="KEGG" id="ccal:108626807"/>
<evidence type="ECO:0000256" key="2">
    <source>
        <dbReference type="PIRSR" id="PIRSR619791-2"/>
    </source>
</evidence>
<organism evidence="4 5">
    <name type="scientific">Ceratina calcarata</name>
    <dbReference type="NCBI Taxonomy" id="156304"/>
    <lineage>
        <taxon>Eukaryota</taxon>
        <taxon>Metazoa</taxon>
        <taxon>Ecdysozoa</taxon>
        <taxon>Arthropoda</taxon>
        <taxon>Hexapoda</taxon>
        <taxon>Insecta</taxon>
        <taxon>Pterygota</taxon>
        <taxon>Neoptera</taxon>
        <taxon>Endopterygota</taxon>
        <taxon>Hymenoptera</taxon>
        <taxon>Apocrita</taxon>
        <taxon>Aculeata</taxon>
        <taxon>Apoidea</taxon>
        <taxon>Anthophila</taxon>
        <taxon>Apidae</taxon>
        <taxon>Ceratina</taxon>
        <taxon>Zadontomerus</taxon>
    </lineage>
</organism>
<dbReference type="Gene3D" id="1.10.640.10">
    <property type="entry name" value="Haem peroxidase domain superfamily, animal type"/>
    <property type="match status" value="1"/>
</dbReference>
<dbReference type="Proteomes" id="UP000694925">
    <property type="component" value="Unplaced"/>
</dbReference>
<keyword evidence="1" id="KW-0560">Oxidoreductase</keyword>
<evidence type="ECO:0000256" key="1">
    <source>
        <dbReference type="ARBA" id="ARBA00022559"/>
    </source>
</evidence>
<feature type="binding site" description="axial binding residue" evidence="2">
    <location>
        <position position="434"/>
    </location>
    <ligand>
        <name>heme b</name>
        <dbReference type="ChEBI" id="CHEBI:60344"/>
    </ligand>
    <ligandPart>
        <name>Fe</name>
        <dbReference type="ChEBI" id="CHEBI:18248"/>
    </ligandPart>
</feature>
<reference evidence="5" key="1">
    <citation type="submission" date="2025-08" db="UniProtKB">
        <authorList>
            <consortium name="RefSeq"/>
        </authorList>
    </citation>
    <scope>IDENTIFICATION</scope>
    <source>
        <tissue evidence="5">Whole body</tissue>
    </source>
</reference>
<dbReference type="GO" id="GO:0020037">
    <property type="term" value="F:heme binding"/>
    <property type="evidence" value="ECO:0007669"/>
    <property type="project" value="InterPro"/>
</dbReference>
<keyword evidence="2" id="KW-0408">Iron</keyword>
<sequence>MQEASIANGKNITSADEKSTKSAGKVKRSDLEESETSYVTYQHANAFGSSYTPFSQSTRPQTIYSSFFPTSLSSSFGFGRNTTFNIHDEIMCGDMYRRRCEKSRYRTYDGSCNNLQNPTWGMANTRYGRLLPGNYGDGVRSPTLSVTGAELPPSRLVSYTLFPPVDVDDPIWTLAAMQWGQIITHDMAMIDGSTQSKPHATQCCTDDGQLVDQSLLDNQCYPILIPYNDPVYRKGSIRCLNFVRSTTDLDRGCASNKPAEQLTVVTHFLDLSIVYGSSDQLAATLRAGVGGRLNVDIRNNRQWPPAAANKSEVCENTDPREVCYQAGDARVNQNPQLTVLQIILLREHNRIADALARLNPHWTDETTFQEARRIVIAEHQHISYYEWLPIFLGAEATYGNKILYRTKDYVNDYDPNVNPSTLNEHSTAAFRYFHSLIAGYLNLVTEYRSSKGALRLSDHFNRPGIIERFNNMDDLTRGMSYQPEKASDQYFDAEITQYLFRNGRPLGQDLRAIDIQRNRDHGLASYNDFREYCGLPRAKYFGDFMDYISASNVEKLAELYPSPDDIELTVGGSLEEHVPGTLSGPTFLCILVRQFYRTRVGDRHWYENNDHKLAFTIEQLNEIRKASISRLFCDNGDYITSMQPRGFEQVSSTNPIMNCENIPAIDLSLWKDYSEELTTYRSINYPNFKK</sequence>
<feature type="region of interest" description="Disordered" evidence="3">
    <location>
        <begin position="1"/>
        <end position="30"/>
    </location>
</feature>
<dbReference type="PANTHER" id="PTHR11475">
    <property type="entry name" value="OXIDASE/PEROXIDASE"/>
    <property type="match status" value="1"/>
</dbReference>
<dbReference type="InterPro" id="IPR037120">
    <property type="entry name" value="Haem_peroxidase_sf_animal"/>
</dbReference>
<dbReference type="SUPFAM" id="SSF48113">
    <property type="entry name" value="Heme-dependent peroxidases"/>
    <property type="match status" value="1"/>
</dbReference>
<gene>
    <name evidence="5" type="primary">LOC108626807</name>
</gene>
<evidence type="ECO:0000313" key="5">
    <source>
        <dbReference type="RefSeq" id="XP_026670938.1"/>
    </source>
</evidence>
<dbReference type="GeneID" id="108626807"/>
<dbReference type="CDD" id="cd09823">
    <property type="entry name" value="peroxinectin_like"/>
    <property type="match status" value="1"/>
</dbReference>
<accession>A0AAJ7S4T7</accession>